<dbReference type="AlphaFoldDB" id="A0AAD4F747"/>
<sequence>MTTTPSLTPISVTNSIPASPNRTSCDALNNPLLTPEEVRASGDASVPVMFAPGDATSIKTNPNGAASWRGGMGWLGLAGLVAALVM</sequence>
<gene>
    <name evidence="2" type="ORF">NEMBOFW57_003047</name>
</gene>
<reference evidence="2" key="1">
    <citation type="submission" date="2023-02" db="EMBL/GenBank/DDBJ databases">
        <authorList>
            <person name="Palmer J.M."/>
        </authorList>
    </citation>
    <scope>NUCLEOTIDE SEQUENCE</scope>
    <source>
        <strain evidence="2">FW57</strain>
    </source>
</reference>
<name>A0AAD4F747_9PEZI</name>
<dbReference type="EMBL" id="JAHCVI010000001">
    <property type="protein sequence ID" value="KAG7293002.1"/>
    <property type="molecule type" value="Genomic_DNA"/>
</dbReference>
<proteinExistence type="predicted"/>
<keyword evidence="3" id="KW-1185">Reference proteome</keyword>
<organism evidence="2 3">
    <name type="scientific">Staphylotrichum longicolle</name>
    <dbReference type="NCBI Taxonomy" id="669026"/>
    <lineage>
        <taxon>Eukaryota</taxon>
        <taxon>Fungi</taxon>
        <taxon>Dikarya</taxon>
        <taxon>Ascomycota</taxon>
        <taxon>Pezizomycotina</taxon>
        <taxon>Sordariomycetes</taxon>
        <taxon>Sordariomycetidae</taxon>
        <taxon>Sordariales</taxon>
        <taxon>Chaetomiaceae</taxon>
        <taxon>Staphylotrichum</taxon>
    </lineage>
</organism>
<comment type="caution">
    <text evidence="2">The sequence shown here is derived from an EMBL/GenBank/DDBJ whole genome shotgun (WGS) entry which is preliminary data.</text>
</comment>
<accession>A0AAD4F747</accession>
<feature type="region of interest" description="Disordered" evidence="1">
    <location>
        <begin position="1"/>
        <end position="28"/>
    </location>
</feature>
<evidence type="ECO:0000313" key="2">
    <source>
        <dbReference type="EMBL" id="KAG7293002.1"/>
    </source>
</evidence>
<evidence type="ECO:0000256" key="1">
    <source>
        <dbReference type="SAM" id="MobiDB-lite"/>
    </source>
</evidence>
<dbReference type="Proteomes" id="UP001197093">
    <property type="component" value="Unassembled WGS sequence"/>
</dbReference>
<feature type="compositionally biased region" description="Polar residues" evidence="1">
    <location>
        <begin position="1"/>
        <end position="27"/>
    </location>
</feature>
<evidence type="ECO:0000313" key="3">
    <source>
        <dbReference type="Proteomes" id="UP001197093"/>
    </source>
</evidence>
<protein>
    <submittedName>
        <fullName evidence="2">Uncharacterized protein</fullName>
    </submittedName>
</protein>